<dbReference type="Pfam" id="PF07698">
    <property type="entry name" value="7TM-7TMR_HD"/>
    <property type="match status" value="1"/>
</dbReference>
<dbReference type="InterPro" id="IPR052722">
    <property type="entry name" value="PgpH_phosphodiesterase"/>
</dbReference>
<dbReference type="CDD" id="cd00077">
    <property type="entry name" value="HDc"/>
    <property type="match status" value="1"/>
</dbReference>
<dbReference type="NCBIfam" id="TIGR00277">
    <property type="entry name" value="HDIG"/>
    <property type="match status" value="1"/>
</dbReference>
<evidence type="ECO:0000256" key="2">
    <source>
        <dbReference type="SAM" id="Phobius"/>
    </source>
</evidence>
<keyword evidence="5" id="KW-1185">Reference proteome</keyword>
<dbReference type="Gene3D" id="1.10.3210.10">
    <property type="entry name" value="Hypothetical protein af1432"/>
    <property type="match status" value="1"/>
</dbReference>
<keyword evidence="2" id="KW-1133">Transmembrane helix</keyword>
<organism evidence="4 5">
    <name type="scientific">Geochorda subterranea</name>
    <dbReference type="NCBI Taxonomy" id="3109564"/>
    <lineage>
        <taxon>Bacteria</taxon>
        <taxon>Bacillati</taxon>
        <taxon>Bacillota</taxon>
        <taxon>Limnochordia</taxon>
        <taxon>Limnochordales</taxon>
        <taxon>Geochordaceae</taxon>
        <taxon>Geochorda</taxon>
    </lineage>
</organism>
<dbReference type="SUPFAM" id="SSF109604">
    <property type="entry name" value="HD-domain/PDEase-like"/>
    <property type="match status" value="1"/>
</dbReference>
<dbReference type="InterPro" id="IPR006674">
    <property type="entry name" value="HD_domain"/>
</dbReference>
<proteinExistence type="predicted"/>
<feature type="transmembrane region" description="Helical" evidence="2">
    <location>
        <begin position="355"/>
        <end position="373"/>
    </location>
</feature>
<feature type="domain" description="HD/PDEase" evidence="3">
    <location>
        <begin position="529"/>
        <end position="686"/>
    </location>
</feature>
<sequence length="752" mass="80861">MRALSGSKSEAGEGHGSLVVARPPAGARTTWRWIKERLGTYRGRLPLDRAARLLGHPAAVAVYAWAVLVILFLPAVTQPTVQLAPGQVSPVDVSAPRTIENRYRTALLQEEAVKDALRRASEDPANYSIDPTAAVQAGDRVRKALTLLKEERSSLWRSAGEAPSSSAANARAGALQPRLLDEARLVLPGSVVAAALRLPDAGFSTVTQQAPALVERIMGTVRIGAGDVDDARQRLAQEVAALDASEEVKGVVQELAAAALVPNLILDPARLERVRQEATRGVQPVMVLQDQVILRRGDVVTEEHVQLLRDLGMLQRGGQLLSSLLGVGLVLAALVAITAFYLARFHGAVVRSRRMATMIASLALLVAVAARVLDELPWSFAGYLTPVALAAMLATVLLDAHVGIVLVAALSVLSGLLFDFDARPVAVGFVTGTVAVFNVHRLGQRSDLTRTGVVAGVAGLVALAALGLLQADARTVAASWAGLANGLLSAVLALGVLPFVESLFGVVSSVRLMELCNPNQPLLRRLLLEAPGTYHHSLMVGNLAETAAEAVGADPVLCRAGALYHDVGKIRRPYFFVENQFGDANPHDRLTPSLSTLIIMSHVKDGVDLARQARVPEVIVEFIRSHHGTDLVRYFYQKALNAEGPEKVKEEDFRYPGPKPRSKETAIVMLADSVEASARALGHATPGRIEGLVRRVIRERLLDGQLDESTLTLQELNTIANAFVRVLTGVYHARIEYPQLEREVQVRRHESK</sequence>
<dbReference type="InterPro" id="IPR003607">
    <property type="entry name" value="HD/PDEase_dom"/>
</dbReference>
<dbReference type="RefSeq" id="WP_324667752.1">
    <property type="nucleotide sequence ID" value="NZ_CP141614.1"/>
</dbReference>
<accession>A0ABZ1BN01</accession>
<keyword evidence="2" id="KW-0812">Transmembrane</keyword>
<feature type="transmembrane region" description="Helical" evidence="2">
    <location>
        <begin position="476"/>
        <end position="500"/>
    </location>
</feature>
<feature type="transmembrane region" description="Helical" evidence="2">
    <location>
        <begin position="53"/>
        <end position="73"/>
    </location>
</feature>
<gene>
    <name evidence="4" type="ORF">VLY81_08585</name>
</gene>
<dbReference type="SMART" id="SM00471">
    <property type="entry name" value="HDc"/>
    <property type="match status" value="1"/>
</dbReference>
<evidence type="ECO:0000256" key="1">
    <source>
        <dbReference type="SAM" id="MobiDB-lite"/>
    </source>
</evidence>
<keyword evidence="2" id="KW-0472">Membrane</keyword>
<dbReference type="PANTHER" id="PTHR36442">
    <property type="entry name" value="CYCLIC-DI-AMP PHOSPHODIESTERASE PGPH"/>
    <property type="match status" value="1"/>
</dbReference>
<dbReference type="PANTHER" id="PTHR36442:SF1">
    <property type="entry name" value="CYCLIC-DI-AMP PHOSPHODIESTERASE PGPH"/>
    <property type="match status" value="1"/>
</dbReference>
<evidence type="ECO:0000313" key="5">
    <source>
        <dbReference type="Proteomes" id="UP001333102"/>
    </source>
</evidence>
<evidence type="ECO:0000313" key="4">
    <source>
        <dbReference type="EMBL" id="WRP13507.1"/>
    </source>
</evidence>
<dbReference type="Pfam" id="PF07697">
    <property type="entry name" value="7TMR-HDED"/>
    <property type="match status" value="1"/>
</dbReference>
<dbReference type="InterPro" id="IPR011624">
    <property type="entry name" value="Metal-dep_PHydrolase_7TM_extra"/>
</dbReference>
<feature type="transmembrane region" description="Helical" evidence="2">
    <location>
        <begin position="425"/>
        <end position="442"/>
    </location>
</feature>
<feature type="region of interest" description="Disordered" evidence="1">
    <location>
        <begin position="1"/>
        <end position="20"/>
    </location>
</feature>
<feature type="transmembrane region" description="Helical" evidence="2">
    <location>
        <begin position="320"/>
        <end position="343"/>
    </location>
</feature>
<dbReference type="InterPro" id="IPR006675">
    <property type="entry name" value="HDIG_dom"/>
</dbReference>
<dbReference type="InterPro" id="IPR011621">
    <property type="entry name" value="Metal-dep_PHydrolase_7TM_intra"/>
</dbReference>
<feature type="transmembrane region" description="Helical" evidence="2">
    <location>
        <begin position="448"/>
        <end position="469"/>
    </location>
</feature>
<name>A0ABZ1BN01_9FIRM</name>
<evidence type="ECO:0000259" key="3">
    <source>
        <dbReference type="SMART" id="SM00471"/>
    </source>
</evidence>
<dbReference type="Proteomes" id="UP001333102">
    <property type="component" value="Chromosome"/>
</dbReference>
<dbReference type="EMBL" id="CP141614">
    <property type="protein sequence ID" value="WRP13507.1"/>
    <property type="molecule type" value="Genomic_DNA"/>
</dbReference>
<reference evidence="5" key="1">
    <citation type="submission" date="2023-12" db="EMBL/GenBank/DDBJ databases">
        <title>Novel isolates from deep terrestrial aquifers shed light on the physiology and ecology of the class Limnochordia.</title>
        <authorList>
            <person name="Karnachuk O.V."/>
            <person name="Lukina A.P."/>
            <person name="Avakyan M.R."/>
            <person name="Kadnikov V."/>
            <person name="Begmatov S."/>
            <person name="Beletsky A.V."/>
            <person name="Mardanov A.V."/>
            <person name="Ravin N.V."/>
        </authorList>
    </citation>
    <scope>NUCLEOTIDE SEQUENCE [LARGE SCALE GENOMIC DNA]</scope>
    <source>
        <strain evidence="5">LN</strain>
    </source>
</reference>
<feature type="transmembrane region" description="Helical" evidence="2">
    <location>
        <begin position="393"/>
        <end position="418"/>
    </location>
</feature>
<dbReference type="Pfam" id="PF01966">
    <property type="entry name" value="HD"/>
    <property type="match status" value="1"/>
</dbReference>
<protein>
    <submittedName>
        <fullName evidence="4">HDIG domain-containing protein</fullName>
    </submittedName>
</protein>